<organism evidence="2">
    <name type="scientific">Panicum hallii</name>
    <dbReference type="NCBI Taxonomy" id="206008"/>
    <lineage>
        <taxon>Eukaryota</taxon>
        <taxon>Viridiplantae</taxon>
        <taxon>Streptophyta</taxon>
        <taxon>Embryophyta</taxon>
        <taxon>Tracheophyta</taxon>
        <taxon>Spermatophyta</taxon>
        <taxon>Magnoliopsida</taxon>
        <taxon>Liliopsida</taxon>
        <taxon>Poales</taxon>
        <taxon>Poaceae</taxon>
        <taxon>PACMAD clade</taxon>
        <taxon>Panicoideae</taxon>
        <taxon>Panicodae</taxon>
        <taxon>Paniceae</taxon>
        <taxon>Panicinae</taxon>
        <taxon>Panicum</taxon>
        <taxon>Panicum sect. Panicum</taxon>
    </lineage>
</organism>
<dbReference type="Proteomes" id="UP000243499">
    <property type="component" value="Chromosome 4"/>
</dbReference>
<reference evidence="2" key="1">
    <citation type="submission" date="2018-04" db="EMBL/GenBank/DDBJ databases">
        <title>WGS assembly of Panicum hallii.</title>
        <authorList>
            <person name="Lovell J."/>
            <person name="Jenkins J."/>
            <person name="Lowry D."/>
            <person name="Mamidi S."/>
            <person name="Sreedasyam A."/>
            <person name="Weng X."/>
            <person name="Barry K."/>
            <person name="Bonette J."/>
            <person name="Campitelli B."/>
            <person name="Daum C."/>
            <person name="Gordon S."/>
            <person name="Gould B."/>
            <person name="Lipzen A."/>
            <person name="Macqueen A."/>
            <person name="Palacio-Mejia J."/>
            <person name="Plott C."/>
            <person name="Shakirov E."/>
            <person name="Shu S."/>
            <person name="Yoshinaga Y."/>
            <person name="Zane M."/>
            <person name="Rokhsar D."/>
            <person name="Grimwood J."/>
            <person name="Schmutz J."/>
            <person name="Juenger T."/>
        </authorList>
    </citation>
    <scope>NUCLEOTIDE SEQUENCE [LARGE SCALE GENOMIC DNA]</scope>
    <source>
        <strain evidence="2">FIL2</strain>
    </source>
</reference>
<gene>
    <name evidence="2" type="ORF">PAHAL_4G207800</name>
</gene>
<sequence>MDGGGPENSVANDEQQITQMTQNNESMTMEPVADPHTSLLSVGANTQVDDDMVVDKDGPPVIVPKVGMSFASKNDAYEMYNTYAGMIGFSITKSMIKCRADKTIYSRVIVCSSQGYAETGSSHATTRTGCKALIKFNVSREGVWTVQKIELDHNHILATPKKKCMLRSQRYVIDADRQLIAQIREAGMRPTQVYEFMKQFYGGADKVPFLWMDCNNEIGRERNKYLESNDAQTLLEYLKNKQTKDPAFFYAMEIDKQDGRCDTLGVKYSKQIGRIFCMFRIV</sequence>
<dbReference type="AlphaFoldDB" id="A0A2T8JDI3"/>
<feature type="domain" description="FAR1" evidence="1">
    <location>
        <begin position="79"/>
        <end position="158"/>
    </location>
</feature>
<dbReference type="PANTHER" id="PTHR47718">
    <property type="entry name" value="OS01G0519700 PROTEIN"/>
    <property type="match status" value="1"/>
</dbReference>
<dbReference type="PANTHER" id="PTHR47718:SF7">
    <property type="entry name" value="PROTEIN FAR1-RELATED SEQUENCE"/>
    <property type="match status" value="1"/>
</dbReference>
<dbReference type="InterPro" id="IPR004330">
    <property type="entry name" value="FAR1_DNA_bnd_dom"/>
</dbReference>
<proteinExistence type="predicted"/>
<dbReference type="EMBL" id="CM008049">
    <property type="protein sequence ID" value="PVH47985.1"/>
    <property type="molecule type" value="Genomic_DNA"/>
</dbReference>
<dbReference type="Gramene" id="PVH47984">
    <property type="protein sequence ID" value="PVH47984"/>
    <property type="gene ID" value="PAHAL_4G207800"/>
</dbReference>
<dbReference type="Pfam" id="PF03101">
    <property type="entry name" value="FAR1"/>
    <property type="match status" value="1"/>
</dbReference>
<dbReference type="Gramene" id="PVH47985">
    <property type="protein sequence ID" value="PVH47985"/>
    <property type="gene ID" value="PAHAL_4G207800"/>
</dbReference>
<name>A0A2T8JDI3_9POAL</name>
<evidence type="ECO:0000313" key="2">
    <source>
        <dbReference type="EMBL" id="PVH47984.1"/>
    </source>
</evidence>
<dbReference type="EMBL" id="CM008049">
    <property type="protein sequence ID" value="PVH47984.1"/>
    <property type="molecule type" value="Genomic_DNA"/>
</dbReference>
<accession>A0A2T8JDI3</accession>
<protein>
    <recommendedName>
        <fullName evidence="1">FAR1 domain-containing protein</fullName>
    </recommendedName>
</protein>
<evidence type="ECO:0000259" key="1">
    <source>
        <dbReference type="Pfam" id="PF03101"/>
    </source>
</evidence>